<name>A0A1Y1JV62_PLAGO</name>
<dbReference type="OMA" id="THATSYN"/>
<keyword evidence="1" id="KW-1133">Transmembrane helix</keyword>
<keyword evidence="1" id="KW-0472">Membrane</keyword>
<dbReference type="RefSeq" id="XP_028546872.1">
    <property type="nucleotide sequence ID" value="XM_028691071.1"/>
</dbReference>
<dbReference type="OrthoDB" id="10366632at2759"/>
<evidence type="ECO:0000313" key="3">
    <source>
        <dbReference type="Proteomes" id="UP000195521"/>
    </source>
</evidence>
<comment type="caution">
    <text evidence="2">The sequence shown here is derived from an EMBL/GenBank/DDBJ whole genome shotgun (WGS) entry which is preliminary data.</text>
</comment>
<proteinExistence type="predicted"/>
<keyword evidence="1" id="KW-0812">Transmembrane</keyword>
<keyword evidence="3" id="KW-1185">Reference proteome</keyword>
<dbReference type="EMBL" id="BDQF01000213">
    <property type="protein sequence ID" value="GAW84283.1"/>
    <property type="molecule type" value="Genomic_DNA"/>
</dbReference>
<feature type="transmembrane region" description="Helical" evidence="1">
    <location>
        <begin position="262"/>
        <end position="284"/>
    </location>
</feature>
<evidence type="ECO:0000256" key="1">
    <source>
        <dbReference type="SAM" id="Phobius"/>
    </source>
</evidence>
<dbReference type="Proteomes" id="UP000195521">
    <property type="component" value="Unassembled WGS sequence"/>
</dbReference>
<dbReference type="GeneID" id="39745091"/>
<reference evidence="3" key="1">
    <citation type="submission" date="2017-04" db="EMBL/GenBank/DDBJ databases">
        <title>Plasmodium gonderi genome.</title>
        <authorList>
            <person name="Arisue N."/>
            <person name="Honma H."/>
            <person name="Kawai S."/>
            <person name="Tougan T."/>
            <person name="Tanabe K."/>
            <person name="Horii T."/>
        </authorList>
    </citation>
    <scope>NUCLEOTIDE SEQUENCE [LARGE SCALE GENOMIC DNA]</scope>
    <source>
        <strain evidence="3">ATCC 30045</strain>
    </source>
</reference>
<dbReference type="AlphaFoldDB" id="A0A1Y1JV62"/>
<sequence>MSSDVSDKTYCTLKDYNDFEKIIEDTRNVADNKSEVDEFLRSKSIIIDNTDKTMFYDVCKRINEYLKYFKANDSCNNSKCCSFINYWLNKDPRIRFHAQKEGVIKNLKDYIKYNNSGYIYDICLPKINNMKIELFEKIQNLYDMYDLYENFLESIKYSMGKSYTCKYLNDLIDKYNKIMETDIGENDNFILNELYIIRCLIEDKLLGPNKFCKENLHTISDNIKSIPYTKKCNVHKEREHIQGDFLNFEANFSTHATSYNSIMKSIIVTLSVIIVIGVIFLYLCNVNKNSIHNLKLCVFCFLNIFKKLVHQIYILKNSLNYLSYISLQVSGRIGFYCKIKIRMYNNMCIKKKIIKKIYFFFNTIFKYI</sequence>
<evidence type="ECO:0000313" key="2">
    <source>
        <dbReference type="EMBL" id="GAW84283.1"/>
    </source>
</evidence>
<protein>
    <submittedName>
        <fullName evidence="2">Variable surface protein</fullName>
    </submittedName>
</protein>
<accession>A0A1Y1JV62</accession>
<gene>
    <name evidence="2" type="ORF">PGO_002110</name>
</gene>
<organism evidence="2 3">
    <name type="scientific">Plasmodium gonderi</name>
    <dbReference type="NCBI Taxonomy" id="77519"/>
    <lineage>
        <taxon>Eukaryota</taxon>
        <taxon>Sar</taxon>
        <taxon>Alveolata</taxon>
        <taxon>Apicomplexa</taxon>
        <taxon>Aconoidasida</taxon>
        <taxon>Haemosporida</taxon>
        <taxon>Plasmodiidae</taxon>
        <taxon>Plasmodium</taxon>
        <taxon>Plasmodium (Plasmodium)</taxon>
    </lineage>
</organism>